<gene>
    <name evidence="5" type="ORF">F6R98_08710</name>
</gene>
<dbReference type="AlphaFoldDB" id="A0A5Q0BLR3"/>
<accession>A0A5Q0BLR3</accession>
<dbReference type="GO" id="GO:0030170">
    <property type="term" value="F:pyridoxal phosphate binding"/>
    <property type="evidence" value="ECO:0007669"/>
    <property type="project" value="InterPro"/>
</dbReference>
<dbReference type="GO" id="GO:0003941">
    <property type="term" value="F:L-serine ammonia-lyase activity"/>
    <property type="evidence" value="ECO:0007669"/>
    <property type="project" value="TreeGrafter"/>
</dbReference>
<dbReference type="Pfam" id="PF00291">
    <property type="entry name" value="PALP"/>
    <property type="match status" value="1"/>
</dbReference>
<dbReference type="Proteomes" id="UP000325755">
    <property type="component" value="Chromosome"/>
</dbReference>
<evidence type="ECO:0000313" key="6">
    <source>
        <dbReference type="Proteomes" id="UP000325755"/>
    </source>
</evidence>
<evidence type="ECO:0000256" key="1">
    <source>
        <dbReference type="ARBA" id="ARBA00001933"/>
    </source>
</evidence>
<evidence type="ECO:0000259" key="4">
    <source>
        <dbReference type="Pfam" id="PF00291"/>
    </source>
</evidence>
<dbReference type="PROSITE" id="PS00165">
    <property type="entry name" value="DEHYDRATASE_SER_THR"/>
    <property type="match status" value="1"/>
</dbReference>
<comment type="cofactor">
    <cofactor evidence="1">
        <name>pyridoxal 5'-phosphate</name>
        <dbReference type="ChEBI" id="CHEBI:597326"/>
    </cofactor>
</comment>
<dbReference type="OrthoDB" id="9811476at2"/>
<dbReference type="InterPro" id="IPR050147">
    <property type="entry name" value="Ser/Thr_Dehydratase"/>
</dbReference>
<proteinExistence type="predicted"/>
<reference evidence="5 6" key="1">
    <citation type="submission" date="2019-09" db="EMBL/GenBank/DDBJ databases">
        <title>Ecophysiology of the spiral-shaped methanotroph Methylospira mobilis as revealed by the complete genome sequence.</title>
        <authorList>
            <person name="Oshkin I.Y."/>
            <person name="Dedysh S.N."/>
            <person name="Miroshnikov K."/>
            <person name="Danilova O.V."/>
            <person name="Hakobyan A."/>
            <person name="Liesack W."/>
        </authorList>
    </citation>
    <scope>NUCLEOTIDE SEQUENCE [LARGE SCALE GENOMIC DNA]</scope>
    <source>
        <strain evidence="5 6">Shm1</strain>
    </source>
</reference>
<sequence length="308" mass="32539">MNATAEPLLSVVRPTTVLRTPRLSQRLNAEVTLVSETFQHTGSFKFRAAYNVAAQVAQRRIITASSGNFGQALAYACSLLGKEAIVVMPSTAAGVKIRAVREYGATVELIDVNEKRRAQRVAELARDFPDAYIASAYDDPLVIAGNASLGQEIARLDTAFDAVIVPVGGGGLSSGLIQGLRGSGSTVSIIGAEPLLANDAARSLQCGCIVANGAEPQTLADGARTLSLGRCNWEILHKNMDAIIEVPEAAIAEGVRLLFELANLKAEPTAALAIGALLAEPRRFQQRSLCCVISGGNVDPLLYRELLT</sequence>
<protein>
    <submittedName>
        <fullName evidence="5">Threonine/serine dehydratase</fullName>
    </submittedName>
</protein>
<dbReference type="InterPro" id="IPR036052">
    <property type="entry name" value="TrpB-like_PALP_sf"/>
</dbReference>
<dbReference type="RefSeq" id="WP_153248692.1">
    <property type="nucleotide sequence ID" value="NZ_CP044205.1"/>
</dbReference>
<feature type="domain" description="Tryptophan synthase beta chain-like PALP" evidence="4">
    <location>
        <begin position="11"/>
        <end position="295"/>
    </location>
</feature>
<dbReference type="GO" id="GO:0009097">
    <property type="term" value="P:isoleucine biosynthetic process"/>
    <property type="evidence" value="ECO:0007669"/>
    <property type="project" value="TreeGrafter"/>
</dbReference>
<evidence type="ECO:0000256" key="2">
    <source>
        <dbReference type="ARBA" id="ARBA00022898"/>
    </source>
</evidence>
<organism evidence="5 6">
    <name type="scientific">Candidatus Methylospira mobilis</name>
    <dbReference type="NCBI Taxonomy" id="1808979"/>
    <lineage>
        <taxon>Bacteria</taxon>
        <taxon>Pseudomonadati</taxon>
        <taxon>Pseudomonadota</taxon>
        <taxon>Gammaproteobacteria</taxon>
        <taxon>Methylococcales</taxon>
        <taxon>Methylococcaceae</taxon>
        <taxon>Candidatus Methylospira</taxon>
    </lineage>
</organism>
<dbReference type="GO" id="GO:0006567">
    <property type="term" value="P:L-threonine catabolic process"/>
    <property type="evidence" value="ECO:0007669"/>
    <property type="project" value="TreeGrafter"/>
</dbReference>
<name>A0A5Q0BLR3_9GAMM</name>
<dbReference type="Gene3D" id="3.40.50.1100">
    <property type="match status" value="2"/>
</dbReference>
<dbReference type="KEGG" id="mmob:F6R98_08710"/>
<keyword evidence="3" id="KW-0456">Lyase</keyword>
<evidence type="ECO:0000256" key="3">
    <source>
        <dbReference type="ARBA" id="ARBA00023239"/>
    </source>
</evidence>
<dbReference type="GO" id="GO:0004794">
    <property type="term" value="F:threonine deaminase activity"/>
    <property type="evidence" value="ECO:0007669"/>
    <property type="project" value="TreeGrafter"/>
</dbReference>
<dbReference type="InParanoid" id="A0A5Q0BLR3"/>
<dbReference type="PANTHER" id="PTHR48078">
    <property type="entry name" value="THREONINE DEHYDRATASE, MITOCHONDRIAL-RELATED"/>
    <property type="match status" value="1"/>
</dbReference>
<dbReference type="PANTHER" id="PTHR48078:SF6">
    <property type="entry name" value="L-THREONINE DEHYDRATASE CATABOLIC TDCB"/>
    <property type="match status" value="1"/>
</dbReference>
<dbReference type="InterPro" id="IPR000634">
    <property type="entry name" value="Ser/Thr_deHydtase_PyrdxlP-BS"/>
</dbReference>
<evidence type="ECO:0000313" key="5">
    <source>
        <dbReference type="EMBL" id="QFY42696.1"/>
    </source>
</evidence>
<dbReference type="InterPro" id="IPR001926">
    <property type="entry name" value="TrpB-like_PALP"/>
</dbReference>
<keyword evidence="2" id="KW-0663">Pyridoxal phosphate</keyword>
<dbReference type="GO" id="GO:0006565">
    <property type="term" value="P:L-serine catabolic process"/>
    <property type="evidence" value="ECO:0007669"/>
    <property type="project" value="TreeGrafter"/>
</dbReference>
<dbReference type="EMBL" id="CP044205">
    <property type="protein sequence ID" value="QFY42696.1"/>
    <property type="molecule type" value="Genomic_DNA"/>
</dbReference>
<dbReference type="SUPFAM" id="SSF53686">
    <property type="entry name" value="Tryptophan synthase beta subunit-like PLP-dependent enzymes"/>
    <property type="match status" value="1"/>
</dbReference>
<keyword evidence="6" id="KW-1185">Reference proteome</keyword>